<evidence type="ECO:0000313" key="3">
    <source>
        <dbReference type="EMBL" id="TDQ39944.1"/>
    </source>
</evidence>
<dbReference type="EMBL" id="SNYK01000001">
    <property type="protein sequence ID" value="TDQ39944.1"/>
    <property type="molecule type" value="Genomic_DNA"/>
</dbReference>
<protein>
    <recommendedName>
        <fullName evidence="2">DUF5610 domain-containing protein</fullName>
    </recommendedName>
</protein>
<sequence>MLNPVSRPVMPEVGSIKRDQAVAPATGNEEAQKAAASSREGQKAQLSAQIMQASMDVSISSGNNSLALLYRSAIDSINEHLAPALGPNAIQNAMGQDNSPEGTAGRILSMSTGFYEAYAAQRPNDDPEEVLRDFVDVIRGGFEKGYNEAVGILQGLGVMGEGSFVAEEIGKTFTLVQQGYDDFLESMLARLKPAEAEGSQEPAGA</sequence>
<evidence type="ECO:0000313" key="4">
    <source>
        <dbReference type="Proteomes" id="UP000294575"/>
    </source>
</evidence>
<evidence type="ECO:0000256" key="1">
    <source>
        <dbReference type="SAM" id="MobiDB-lite"/>
    </source>
</evidence>
<dbReference type="Gene3D" id="1.10.132.90">
    <property type="match status" value="1"/>
</dbReference>
<accession>A0A4R6UA51</accession>
<evidence type="ECO:0000259" key="2">
    <source>
        <dbReference type="Pfam" id="PF18433"/>
    </source>
</evidence>
<comment type="caution">
    <text evidence="3">The sequence shown here is derived from an EMBL/GenBank/DDBJ whole genome shotgun (WGS) entry which is preliminary data.</text>
</comment>
<dbReference type="Pfam" id="PF18433">
    <property type="entry name" value="DUF5610"/>
    <property type="match status" value="1"/>
</dbReference>
<dbReference type="InterPro" id="IPR041651">
    <property type="entry name" value="DUF5610"/>
</dbReference>
<keyword evidence="4" id="KW-1185">Reference proteome</keyword>
<organism evidence="3 4">
    <name type="scientific">Thiopseudomonas denitrificans</name>
    <dbReference type="NCBI Taxonomy" id="1501432"/>
    <lineage>
        <taxon>Bacteria</taxon>
        <taxon>Pseudomonadati</taxon>
        <taxon>Pseudomonadota</taxon>
        <taxon>Gammaproteobacteria</taxon>
        <taxon>Pseudomonadales</taxon>
        <taxon>Pseudomonadaceae</taxon>
        <taxon>Thiopseudomonas</taxon>
    </lineage>
</organism>
<reference evidence="3 4" key="1">
    <citation type="submission" date="2019-03" db="EMBL/GenBank/DDBJ databases">
        <title>Genomic Encyclopedia of Type Strains, Phase IV (KMG-IV): sequencing the most valuable type-strain genomes for metagenomic binning, comparative biology and taxonomic classification.</title>
        <authorList>
            <person name="Goeker M."/>
        </authorList>
    </citation>
    <scope>NUCLEOTIDE SEQUENCE [LARGE SCALE GENOMIC DNA]</scope>
    <source>
        <strain evidence="3 4">DSM 28679</strain>
    </source>
</reference>
<proteinExistence type="predicted"/>
<feature type="region of interest" description="Disordered" evidence="1">
    <location>
        <begin position="1"/>
        <end position="42"/>
    </location>
</feature>
<gene>
    <name evidence="3" type="ORF">DFQ45_10176</name>
</gene>
<feature type="domain" description="DUF5610" evidence="2">
    <location>
        <begin position="63"/>
        <end position="183"/>
    </location>
</feature>
<dbReference type="Proteomes" id="UP000294575">
    <property type="component" value="Unassembled WGS sequence"/>
</dbReference>
<dbReference type="AlphaFoldDB" id="A0A4R6UA51"/>
<dbReference type="OrthoDB" id="7366224at2"/>
<name>A0A4R6UA51_9GAMM</name>
<dbReference type="RefSeq" id="WP_101496656.1">
    <property type="nucleotide sequence ID" value="NZ_LNJZ01000007.1"/>
</dbReference>